<feature type="domain" description="HTH marR-type" evidence="2">
    <location>
        <begin position="16"/>
        <end position="148"/>
    </location>
</feature>
<comment type="subcellular location">
    <subcellularLocation>
        <location evidence="1">Cytoplasm</location>
    </subcellularLocation>
</comment>
<dbReference type="PROSITE" id="PS50995">
    <property type="entry name" value="HTH_MARR_2"/>
    <property type="match status" value="1"/>
</dbReference>
<dbReference type="Proteomes" id="UP000248012">
    <property type="component" value="Unassembled WGS sequence"/>
</dbReference>
<dbReference type="PANTHER" id="PTHR33164:SF5">
    <property type="entry name" value="ORGANIC HYDROPEROXIDE RESISTANCE TRANSCRIPTIONAL REGULATOR"/>
    <property type="match status" value="1"/>
</dbReference>
<organism evidence="3 4">
    <name type="scientific">Litorivita pollutaquae</name>
    <dbReference type="NCBI Taxonomy" id="2200892"/>
    <lineage>
        <taxon>Bacteria</taxon>
        <taxon>Pseudomonadati</taxon>
        <taxon>Pseudomonadota</taxon>
        <taxon>Alphaproteobacteria</taxon>
        <taxon>Rhodobacterales</taxon>
        <taxon>Paracoccaceae</taxon>
        <taxon>Litorivita</taxon>
    </lineage>
</organism>
<dbReference type="PANTHER" id="PTHR33164">
    <property type="entry name" value="TRANSCRIPTIONAL REGULATOR, MARR FAMILY"/>
    <property type="match status" value="1"/>
</dbReference>
<dbReference type="EMBL" id="QFVT01000003">
    <property type="protein sequence ID" value="PYC48618.1"/>
    <property type="molecule type" value="Genomic_DNA"/>
</dbReference>
<dbReference type="GO" id="GO:0006950">
    <property type="term" value="P:response to stress"/>
    <property type="evidence" value="ECO:0007669"/>
    <property type="project" value="TreeGrafter"/>
</dbReference>
<dbReference type="InterPro" id="IPR036390">
    <property type="entry name" value="WH_DNA-bd_sf"/>
</dbReference>
<dbReference type="GO" id="GO:0005737">
    <property type="term" value="C:cytoplasm"/>
    <property type="evidence" value="ECO:0007669"/>
    <property type="project" value="UniProtKB-SubCell"/>
</dbReference>
<gene>
    <name evidence="3" type="ORF">DI396_03930</name>
</gene>
<dbReference type="SUPFAM" id="SSF46785">
    <property type="entry name" value="Winged helix' DNA-binding domain"/>
    <property type="match status" value="1"/>
</dbReference>
<accession>A0A2V4MWD6</accession>
<dbReference type="InterPro" id="IPR036388">
    <property type="entry name" value="WH-like_DNA-bd_sf"/>
</dbReference>
<dbReference type="InterPro" id="IPR039422">
    <property type="entry name" value="MarR/SlyA-like"/>
</dbReference>
<protein>
    <submittedName>
        <fullName evidence="3">ArsR family transcriptional regulator</fullName>
    </submittedName>
</protein>
<evidence type="ECO:0000259" key="2">
    <source>
        <dbReference type="PROSITE" id="PS50995"/>
    </source>
</evidence>
<sequence>MTRQTENRESDVLALDSQLCFPLYAASNLLGRVYRPLLDPLGLTYSQYLVMLVLWKEGPIHVGHLAQRLFIDSATMTPILKRMQEHGLLTRHRDPSDQRCVTVKLTAHGAALKDRAKHIPQVLSDQMGDNLGPDEMAGLRSAVRDLVTLLADNLKTPLSAAAPITQATEELK</sequence>
<reference evidence="3 4" key="1">
    <citation type="submission" date="2018-05" db="EMBL/GenBank/DDBJ databases">
        <title>Oceanovita maritima gen. nov., sp. nov., a marine bacterium in the family Rhodobacteraceae isolated from surface seawater of Lundu port Xiamen, China.</title>
        <authorList>
            <person name="Hetharua B.H."/>
            <person name="Min D."/>
            <person name="Liao H."/>
            <person name="Tian Y."/>
        </authorList>
    </citation>
    <scope>NUCLEOTIDE SEQUENCE [LARGE SCALE GENOMIC DNA]</scope>
    <source>
        <strain evidence="3 4">FSX-11</strain>
    </source>
</reference>
<dbReference type="PRINTS" id="PR00598">
    <property type="entry name" value="HTHMARR"/>
</dbReference>
<dbReference type="OrthoDB" id="9806864at2"/>
<keyword evidence="4" id="KW-1185">Reference proteome</keyword>
<dbReference type="AlphaFoldDB" id="A0A2V4MWD6"/>
<dbReference type="Pfam" id="PF01047">
    <property type="entry name" value="MarR"/>
    <property type="match status" value="1"/>
</dbReference>
<dbReference type="SMART" id="SM00347">
    <property type="entry name" value="HTH_MARR"/>
    <property type="match status" value="1"/>
</dbReference>
<dbReference type="InterPro" id="IPR000835">
    <property type="entry name" value="HTH_MarR-typ"/>
</dbReference>
<dbReference type="Gene3D" id="1.10.10.10">
    <property type="entry name" value="Winged helix-like DNA-binding domain superfamily/Winged helix DNA-binding domain"/>
    <property type="match status" value="1"/>
</dbReference>
<comment type="caution">
    <text evidence="3">The sequence shown here is derived from an EMBL/GenBank/DDBJ whole genome shotgun (WGS) entry which is preliminary data.</text>
</comment>
<name>A0A2V4MWD6_9RHOB</name>
<proteinExistence type="predicted"/>
<dbReference type="GO" id="GO:0003700">
    <property type="term" value="F:DNA-binding transcription factor activity"/>
    <property type="evidence" value="ECO:0007669"/>
    <property type="project" value="InterPro"/>
</dbReference>
<evidence type="ECO:0000256" key="1">
    <source>
        <dbReference type="ARBA" id="ARBA00004496"/>
    </source>
</evidence>
<evidence type="ECO:0000313" key="4">
    <source>
        <dbReference type="Proteomes" id="UP000248012"/>
    </source>
</evidence>
<evidence type="ECO:0000313" key="3">
    <source>
        <dbReference type="EMBL" id="PYC48618.1"/>
    </source>
</evidence>